<name>A0ACC0XFX6_9ROSI</name>
<protein>
    <submittedName>
        <fullName evidence="1">Uncharacterized protein</fullName>
    </submittedName>
</protein>
<proteinExistence type="predicted"/>
<dbReference type="Proteomes" id="UP001163603">
    <property type="component" value="Chromosome 12"/>
</dbReference>
<keyword evidence="2" id="KW-1185">Reference proteome</keyword>
<reference evidence="2" key="1">
    <citation type="journal article" date="2023" name="G3 (Bethesda)">
        <title>Genome assembly and association tests identify interacting loci associated with vigor, precocity, and sex in interspecific pistachio rootstocks.</title>
        <authorList>
            <person name="Palmer W."/>
            <person name="Jacygrad E."/>
            <person name="Sagayaradj S."/>
            <person name="Cavanaugh K."/>
            <person name="Han R."/>
            <person name="Bertier L."/>
            <person name="Beede B."/>
            <person name="Kafkas S."/>
            <person name="Golino D."/>
            <person name="Preece J."/>
            <person name="Michelmore R."/>
        </authorList>
    </citation>
    <scope>NUCLEOTIDE SEQUENCE [LARGE SCALE GENOMIC DNA]</scope>
</reference>
<organism evidence="1 2">
    <name type="scientific">Pistacia integerrima</name>
    <dbReference type="NCBI Taxonomy" id="434235"/>
    <lineage>
        <taxon>Eukaryota</taxon>
        <taxon>Viridiplantae</taxon>
        <taxon>Streptophyta</taxon>
        <taxon>Embryophyta</taxon>
        <taxon>Tracheophyta</taxon>
        <taxon>Spermatophyta</taxon>
        <taxon>Magnoliopsida</taxon>
        <taxon>eudicotyledons</taxon>
        <taxon>Gunneridae</taxon>
        <taxon>Pentapetalae</taxon>
        <taxon>rosids</taxon>
        <taxon>malvids</taxon>
        <taxon>Sapindales</taxon>
        <taxon>Anacardiaceae</taxon>
        <taxon>Pistacia</taxon>
    </lineage>
</organism>
<gene>
    <name evidence="1" type="ORF">Pint_11090</name>
</gene>
<dbReference type="EMBL" id="CM047747">
    <property type="protein sequence ID" value="KAJ0017147.1"/>
    <property type="molecule type" value="Genomic_DNA"/>
</dbReference>
<sequence length="42" mass="4657">MNYHILSTMAREILAISITTIASETTFSVGSRVSDTYRSSFV</sequence>
<accession>A0ACC0XFX6</accession>
<evidence type="ECO:0000313" key="2">
    <source>
        <dbReference type="Proteomes" id="UP001163603"/>
    </source>
</evidence>
<evidence type="ECO:0000313" key="1">
    <source>
        <dbReference type="EMBL" id="KAJ0017147.1"/>
    </source>
</evidence>
<comment type="caution">
    <text evidence="1">The sequence shown here is derived from an EMBL/GenBank/DDBJ whole genome shotgun (WGS) entry which is preliminary data.</text>
</comment>